<evidence type="ECO:0000256" key="1">
    <source>
        <dbReference type="SAM" id="SignalP"/>
    </source>
</evidence>
<name>A0A7X0KKR8_9HYPH</name>
<dbReference type="Pfam" id="PF07969">
    <property type="entry name" value="Amidohydro_3"/>
    <property type="match status" value="1"/>
</dbReference>
<dbReference type="InterPro" id="IPR032466">
    <property type="entry name" value="Metal_Hydrolase"/>
</dbReference>
<dbReference type="PANTHER" id="PTHR22642">
    <property type="entry name" value="IMIDAZOLONEPROPIONASE"/>
    <property type="match status" value="1"/>
</dbReference>
<feature type="signal peptide" evidence="1">
    <location>
        <begin position="1"/>
        <end position="22"/>
    </location>
</feature>
<organism evidence="3 4">
    <name type="scientific">Aminobacter aganoensis</name>
    <dbReference type="NCBI Taxonomy" id="83264"/>
    <lineage>
        <taxon>Bacteria</taxon>
        <taxon>Pseudomonadati</taxon>
        <taxon>Pseudomonadota</taxon>
        <taxon>Alphaproteobacteria</taxon>
        <taxon>Hyphomicrobiales</taxon>
        <taxon>Phyllobacteriaceae</taxon>
        <taxon>Aminobacter</taxon>
    </lineage>
</organism>
<feature type="chain" id="PRO_5030811391" description="Amidohydrolase 3 domain-containing protein" evidence="1">
    <location>
        <begin position="23"/>
        <end position="562"/>
    </location>
</feature>
<gene>
    <name evidence="3" type="ORF">GGR00_002072</name>
</gene>
<protein>
    <recommendedName>
        <fullName evidence="2">Amidohydrolase 3 domain-containing protein</fullName>
    </recommendedName>
</protein>
<reference evidence="3 4" key="1">
    <citation type="submission" date="2020-08" db="EMBL/GenBank/DDBJ databases">
        <title>Genomic Encyclopedia of Type Strains, Phase IV (KMG-IV): sequencing the most valuable type-strain genomes for metagenomic binning, comparative biology and taxonomic classification.</title>
        <authorList>
            <person name="Goeker M."/>
        </authorList>
    </citation>
    <scope>NUCLEOTIDE SEQUENCE [LARGE SCALE GENOMIC DNA]</scope>
    <source>
        <strain evidence="3 4">DSM 7051</strain>
    </source>
</reference>
<dbReference type="RefSeq" id="WP_184699371.1">
    <property type="nucleotide sequence ID" value="NZ_BAABEG010000001.1"/>
</dbReference>
<evidence type="ECO:0000313" key="3">
    <source>
        <dbReference type="EMBL" id="MBB6354298.1"/>
    </source>
</evidence>
<dbReference type="GO" id="GO:0016810">
    <property type="term" value="F:hydrolase activity, acting on carbon-nitrogen (but not peptide) bonds"/>
    <property type="evidence" value="ECO:0007669"/>
    <property type="project" value="InterPro"/>
</dbReference>
<dbReference type="AlphaFoldDB" id="A0A7X0KKR8"/>
<dbReference type="Proteomes" id="UP000536262">
    <property type="component" value="Unassembled WGS sequence"/>
</dbReference>
<dbReference type="SUPFAM" id="SSF51556">
    <property type="entry name" value="Metallo-dependent hydrolases"/>
    <property type="match status" value="1"/>
</dbReference>
<comment type="caution">
    <text evidence="3">The sequence shown here is derived from an EMBL/GenBank/DDBJ whole genome shotgun (WGS) entry which is preliminary data.</text>
</comment>
<dbReference type="InterPro" id="IPR011059">
    <property type="entry name" value="Metal-dep_hydrolase_composite"/>
</dbReference>
<dbReference type="SUPFAM" id="SSF51338">
    <property type="entry name" value="Composite domain of metallo-dependent hydrolases"/>
    <property type="match status" value="1"/>
</dbReference>
<feature type="domain" description="Amidohydrolase 3" evidence="2">
    <location>
        <begin position="76"/>
        <end position="556"/>
    </location>
</feature>
<sequence length="562" mass="60641">MTRLLRTTVLTMTLLCSPLALSAAFAESPDLILRNGEVITMDPANPQAQALAISGERIVAVGSNQDIDALAAKDTRVVDLAGKTVIPGLIDTHMHAIRAAQTFDGETLWLGVSSLQDGLDVIRREAARRGPGAWIAVVGGWHPRQFVENRMPTIKELNDAAPNNPVYVQYLYDEAFLNAKAVEALGITSETKFQPGGYPELDAQGKPTGVLRGNIPAFSGLSNRILAAEPAQRLESSRRFFSELNGLGITSVIDAGGGGMTPPQYDTIFQLWQQGGMSVRVAYRISAPTPDNEAASFKDVLGYMPPSFGDTMLRFAGLGEVLVWKMHDGEQIGPGFKSSDAARGELLEVLQLAAARGYQVEIHAFSNDAGGQILDIVEKVNAQTPIESLRWTVTHLTDGTEQTFSRMKAMGMSYTVQDNMFLRGQDVAGKLGDEAAEILPPIRKAMDLGLVVAGGSDATRVSSYNPMIGLQWLVDGRSVGGSPQRIASDRLTREEALALYTRNAAWVMRRENELGTLATGRIADLAVLDKPYMTMPVEDIHSIRSVLTLLGGKVVHDAAATR</sequence>
<dbReference type="EMBL" id="JACHOU010000003">
    <property type="protein sequence ID" value="MBB6354298.1"/>
    <property type="molecule type" value="Genomic_DNA"/>
</dbReference>
<dbReference type="PANTHER" id="PTHR22642:SF21">
    <property type="entry name" value="PERIPLASMIC PROTEIN"/>
    <property type="match status" value="1"/>
</dbReference>
<evidence type="ECO:0000313" key="4">
    <source>
        <dbReference type="Proteomes" id="UP000536262"/>
    </source>
</evidence>
<dbReference type="Gene3D" id="2.30.40.10">
    <property type="entry name" value="Urease, subunit C, domain 1"/>
    <property type="match status" value="2"/>
</dbReference>
<evidence type="ECO:0000259" key="2">
    <source>
        <dbReference type="Pfam" id="PF07969"/>
    </source>
</evidence>
<dbReference type="CDD" id="cd01300">
    <property type="entry name" value="YtcJ_like"/>
    <property type="match status" value="1"/>
</dbReference>
<dbReference type="InterPro" id="IPR033932">
    <property type="entry name" value="YtcJ-like"/>
</dbReference>
<dbReference type="Gene3D" id="3.10.310.70">
    <property type="match status" value="1"/>
</dbReference>
<proteinExistence type="predicted"/>
<keyword evidence="4" id="KW-1185">Reference proteome</keyword>
<keyword evidence="1" id="KW-0732">Signal</keyword>
<accession>A0A7X0KKR8</accession>
<dbReference type="Gene3D" id="3.20.20.140">
    <property type="entry name" value="Metal-dependent hydrolases"/>
    <property type="match status" value="2"/>
</dbReference>
<dbReference type="InterPro" id="IPR013108">
    <property type="entry name" value="Amidohydro_3"/>
</dbReference>